<dbReference type="FunFam" id="2.60.200.20:FF:000039">
    <property type="entry name" value="Forkhead transcription factor Fkh1/2"/>
    <property type="match status" value="1"/>
</dbReference>
<sequence>MEFDTTHAITKAASQLQDPENIDQQSSTSKNDDTNFKNDINSHTQEEFTLLPEKVIAQSLPDQINNDSNVMDGSKTGNITVTGDNDITQAVTETIAKSDDIPISTDNMLEEVLKKAIEEDNPHEDKQIIDEDIHMDDPHAIDPVKTSDTHHELDNEAFSKLLEIDSKEDKEIFSTNDVGEDHISKPITDNHNDEDIEGIHMLSSVRDSEDKTRESTMKLEDDKQSREDSNPPHIISTSESKKISLPFSNTPEISLSPKNNEKAVVVVKPEDVANGESNLVQKLFMEKSLMGQQQRKNSIIPGMFHTNDLHPKINQLESLGEHGNSLIRSNNGLSPLETADPNLLSGLNPGITGVPDEQPTIFAYARLDFQNFTFYVQTLHAIIGRRSENDTTHKVDVNLGPSKSISRRHAQIFYNFGTGRFELSIIGKNGAFVDDNFVERGKTVPLTNKTKIQIGQIPFQFVLPDQEKNGLEEDNKKTKGTKSTKTTKATAKKAKKIPAKKTPAKKETTKKTPTAKKVTASKKETTKKKETSVKKEDEPKKKISKTTVKKEKKPAKAPKKVYTLEEIPEQYRTKPVLSYSAMLTSCIRKNTTEKGMSLSEIYAGIRELFPFYKYCPDGWQSSVRHNLSLNKSFRKVSKEGKGWLWGLDESYIAEREQQKQKQAEAAKAKQEAAQARQEQQQQQKAKKANSKVGTTKKQSISQTLAANRSANNNANRANDHQRTMKYLQGQLMILTKDRKGLTKQVIANILTQALAMTINQVTQAAKNKGISGNPLTALMDKNPKHLNLILAAAVNAATAKVTNGKIKSLVSMNPPNMEKPKITTQQPNIQRPKGINDTNATSQEAKQVKNEATSKTKDNSELEPESEGLDNSFDPTSLSRFFQPRQQSRPTLSSNGKHNGSITPQKRPLEESSDESSDESTSESDSDSDSDEDDDEDEEEDDEDDEDEDEEDGDDEEEDGDDDDEDEHDEDGEEEDEGEDEDETEGTGGDNDDKNVTGAKPQESENTAVKSSETSVNVPSEINSNTNSEQTNSKETSPELSNSVTKQETKEDNDMKDGDGDFEMKGLDDAT</sequence>
<dbReference type="InterPro" id="IPR036390">
    <property type="entry name" value="WH_DNA-bd_sf"/>
</dbReference>
<feature type="compositionally biased region" description="Basic residues" evidence="7">
    <location>
        <begin position="490"/>
        <end position="503"/>
    </location>
</feature>
<feature type="domain" description="Fork-head" evidence="9">
    <location>
        <begin position="574"/>
        <end position="661"/>
    </location>
</feature>
<feature type="compositionally biased region" description="Basic and acidic residues" evidence="7">
    <location>
        <begin position="521"/>
        <end position="541"/>
    </location>
</feature>
<dbReference type="GO" id="GO:0045944">
    <property type="term" value="P:positive regulation of transcription by RNA polymerase II"/>
    <property type="evidence" value="ECO:0007669"/>
    <property type="project" value="UniProtKB-ARBA"/>
</dbReference>
<dbReference type="Gene3D" id="1.10.10.10">
    <property type="entry name" value="Winged helix-like DNA-binding domain superfamily/Winged helix DNA-binding domain"/>
    <property type="match status" value="1"/>
</dbReference>
<dbReference type="PROSITE" id="PS50006">
    <property type="entry name" value="FHA_DOMAIN"/>
    <property type="match status" value="1"/>
</dbReference>
<feature type="region of interest" description="Disordered" evidence="7">
    <location>
        <begin position="1"/>
        <end position="41"/>
    </location>
</feature>
<evidence type="ECO:0000256" key="1">
    <source>
        <dbReference type="ARBA" id="ARBA00004123"/>
    </source>
</evidence>
<proteinExistence type="predicted"/>
<dbReference type="PRINTS" id="PR00053">
    <property type="entry name" value="FORKHEAD"/>
</dbReference>
<evidence type="ECO:0000256" key="4">
    <source>
        <dbReference type="ARBA" id="ARBA00023163"/>
    </source>
</evidence>
<keyword evidence="5 6" id="KW-0539">Nucleus</keyword>
<dbReference type="InterPro" id="IPR030456">
    <property type="entry name" value="TF_fork_head_CS_2"/>
</dbReference>
<dbReference type="CDD" id="cd22701">
    <property type="entry name" value="FHA_FKH1-like"/>
    <property type="match status" value="1"/>
</dbReference>
<dbReference type="SMART" id="SM00240">
    <property type="entry name" value="FHA"/>
    <property type="match status" value="1"/>
</dbReference>
<feature type="compositionally biased region" description="Polar residues" evidence="7">
    <location>
        <begin position="873"/>
        <end position="904"/>
    </location>
</feature>
<dbReference type="SMART" id="SM00339">
    <property type="entry name" value="FH"/>
    <property type="match status" value="1"/>
</dbReference>
<keyword evidence="2" id="KW-0805">Transcription regulation</keyword>
<feature type="DNA-binding region" description="Fork-head" evidence="6">
    <location>
        <begin position="574"/>
        <end position="661"/>
    </location>
</feature>
<dbReference type="PANTHER" id="PTHR21712:SF29">
    <property type="entry name" value="PRE-RRNA-PROCESSING PROTEIN FHL1"/>
    <property type="match status" value="1"/>
</dbReference>
<evidence type="ECO:0000259" key="8">
    <source>
        <dbReference type="PROSITE" id="PS50006"/>
    </source>
</evidence>
<feature type="compositionally biased region" description="Polar residues" evidence="7">
    <location>
        <begin position="691"/>
        <end position="704"/>
    </location>
</feature>
<gene>
    <name evidence="10" type="primary">FHL1</name>
    <name evidence="10" type="ORF">C6P45_004574</name>
</gene>
<dbReference type="Proteomes" id="UP000750334">
    <property type="component" value="Unassembled WGS sequence"/>
</dbReference>
<feature type="compositionally biased region" description="Basic and acidic residues" evidence="7">
    <location>
        <begin position="1047"/>
        <end position="1071"/>
    </location>
</feature>
<name>A0A9P6WAX4_MAUEX</name>
<evidence type="ECO:0000256" key="6">
    <source>
        <dbReference type="PROSITE-ProRule" id="PRU00089"/>
    </source>
</evidence>
<dbReference type="OrthoDB" id="5954824at2759"/>
<dbReference type="InterPro" id="IPR000253">
    <property type="entry name" value="FHA_dom"/>
</dbReference>
<comment type="caution">
    <text evidence="10">The sequence shown here is derived from an EMBL/GenBank/DDBJ whole genome shotgun (WGS) entry which is preliminary data.</text>
</comment>
<feature type="compositionally biased region" description="Low complexity" evidence="7">
    <location>
        <begin position="705"/>
        <end position="716"/>
    </location>
</feature>
<keyword evidence="4" id="KW-0804">Transcription</keyword>
<dbReference type="InterPro" id="IPR001766">
    <property type="entry name" value="Fork_head_dom"/>
</dbReference>
<evidence type="ECO:0000313" key="10">
    <source>
        <dbReference type="EMBL" id="KAG0668603.1"/>
    </source>
</evidence>
<dbReference type="PROSITE" id="PS00658">
    <property type="entry name" value="FORK_HEAD_2"/>
    <property type="match status" value="1"/>
</dbReference>
<reference evidence="10 11" key="1">
    <citation type="submission" date="2020-11" db="EMBL/GenBank/DDBJ databases">
        <title>Kefir isolates.</title>
        <authorList>
            <person name="Marcisauskas S."/>
            <person name="Kim Y."/>
            <person name="Blasche S."/>
        </authorList>
    </citation>
    <scope>NUCLEOTIDE SEQUENCE [LARGE SCALE GENOMIC DNA]</scope>
    <source>
        <strain evidence="10 11">OG2</strain>
    </source>
</reference>
<dbReference type="GO" id="GO:0060962">
    <property type="term" value="P:regulation of ribosomal protein gene transcription by RNA polymerase II"/>
    <property type="evidence" value="ECO:0007669"/>
    <property type="project" value="InterPro"/>
</dbReference>
<dbReference type="GO" id="GO:0005634">
    <property type="term" value="C:nucleus"/>
    <property type="evidence" value="ECO:0007669"/>
    <property type="project" value="UniProtKB-SubCell"/>
</dbReference>
<feature type="compositionally biased region" description="Basic and acidic residues" evidence="7">
    <location>
        <begin position="179"/>
        <end position="193"/>
    </location>
</feature>
<feature type="compositionally biased region" description="Basic and acidic residues" evidence="7">
    <location>
        <begin position="846"/>
        <end position="860"/>
    </location>
</feature>
<feature type="region of interest" description="Disordered" evidence="7">
    <location>
        <begin position="809"/>
        <end position="1071"/>
    </location>
</feature>
<feature type="compositionally biased region" description="Polar residues" evidence="7">
    <location>
        <begin position="836"/>
        <end position="845"/>
    </location>
</feature>
<feature type="domain" description="FHA" evidence="8">
    <location>
        <begin position="381"/>
        <end position="438"/>
    </location>
</feature>
<comment type="subcellular location">
    <subcellularLocation>
        <location evidence="1 6">Nucleus</location>
    </subcellularLocation>
</comment>
<protein>
    <submittedName>
        <fullName evidence="10">Pre-rRNA-processing protein fhl1</fullName>
    </submittedName>
</protein>
<dbReference type="Pfam" id="PF00250">
    <property type="entry name" value="Forkhead"/>
    <property type="match status" value="1"/>
</dbReference>
<dbReference type="AlphaFoldDB" id="A0A9P6WAX4"/>
<feature type="region of interest" description="Disordered" evidence="7">
    <location>
        <begin position="465"/>
        <end position="552"/>
    </location>
</feature>
<dbReference type="InterPro" id="IPR045178">
    <property type="entry name" value="Fhl1/FHA1"/>
</dbReference>
<feature type="compositionally biased region" description="Basic and acidic residues" evidence="7">
    <location>
        <begin position="206"/>
        <end position="230"/>
    </location>
</feature>
<keyword evidence="11" id="KW-1185">Reference proteome</keyword>
<dbReference type="CDD" id="cd00059">
    <property type="entry name" value="FH_FOX"/>
    <property type="match status" value="1"/>
</dbReference>
<evidence type="ECO:0000256" key="7">
    <source>
        <dbReference type="SAM" id="MobiDB-lite"/>
    </source>
</evidence>
<evidence type="ECO:0000259" key="9">
    <source>
        <dbReference type="PROSITE" id="PS50039"/>
    </source>
</evidence>
<evidence type="ECO:0000256" key="3">
    <source>
        <dbReference type="ARBA" id="ARBA00023125"/>
    </source>
</evidence>
<feature type="compositionally biased region" description="Polar residues" evidence="7">
    <location>
        <begin position="1004"/>
        <end position="1046"/>
    </location>
</feature>
<dbReference type="InterPro" id="IPR008984">
    <property type="entry name" value="SMAD_FHA_dom_sf"/>
</dbReference>
<dbReference type="EMBL" id="PUHR01000063">
    <property type="protein sequence ID" value="KAG0668603.1"/>
    <property type="molecule type" value="Genomic_DNA"/>
</dbReference>
<dbReference type="Gene3D" id="2.60.200.20">
    <property type="match status" value="1"/>
</dbReference>
<dbReference type="GO" id="GO:0000976">
    <property type="term" value="F:transcription cis-regulatory region binding"/>
    <property type="evidence" value="ECO:0007669"/>
    <property type="project" value="UniProtKB-ARBA"/>
</dbReference>
<feature type="region of interest" description="Disordered" evidence="7">
    <location>
        <begin position="179"/>
        <end position="239"/>
    </location>
</feature>
<keyword evidence="3 6" id="KW-0238">DNA-binding</keyword>
<dbReference type="SUPFAM" id="SSF46785">
    <property type="entry name" value="Winged helix' DNA-binding domain"/>
    <property type="match status" value="1"/>
</dbReference>
<evidence type="ECO:0000256" key="5">
    <source>
        <dbReference type="ARBA" id="ARBA00023242"/>
    </source>
</evidence>
<feature type="region of interest" description="Disordered" evidence="7">
    <location>
        <begin position="662"/>
        <end position="718"/>
    </location>
</feature>
<evidence type="ECO:0000313" key="11">
    <source>
        <dbReference type="Proteomes" id="UP000750334"/>
    </source>
</evidence>
<evidence type="ECO:0000256" key="2">
    <source>
        <dbReference type="ARBA" id="ARBA00023015"/>
    </source>
</evidence>
<dbReference type="PANTHER" id="PTHR21712">
    <property type="entry name" value="PRE-RRNA-PROCESSING PROTEIN FHL1"/>
    <property type="match status" value="1"/>
</dbReference>
<feature type="compositionally biased region" description="Polar residues" evidence="7">
    <location>
        <begin position="12"/>
        <end position="29"/>
    </location>
</feature>
<accession>A0A9P6WAX4</accession>
<dbReference type="PROSITE" id="PS50039">
    <property type="entry name" value="FORK_HEAD_3"/>
    <property type="match status" value="1"/>
</dbReference>
<dbReference type="SUPFAM" id="SSF49879">
    <property type="entry name" value="SMAD/FHA domain"/>
    <property type="match status" value="1"/>
</dbReference>
<feature type="compositionally biased region" description="Basic and acidic residues" evidence="7">
    <location>
        <begin position="465"/>
        <end position="477"/>
    </location>
</feature>
<dbReference type="GO" id="GO:0003700">
    <property type="term" value="F:DNA-binding transcription factor activity"/>
    <property type="evidence" value="ECO:0007669"/>
    <property type="project" value="InterPro"/>
</dbReference>
<feature type="compositionally biased region" description="Low complexity" evidence="7">
    <location>
        <begin position="671"/>
        <end position="683"/>
    </location>
</feature>
<dbReference type="Pfam" id="PF00498">
    <property type="entry name" value="FHA"/>
    <property type="match status" value="1"/>
</dbReference>
<dbReference type="InterPro" id="IPR036388">
    <property type="entry name" value="WH-like_DNA-bd_sf"/>
</dbReference>
<feature type="compositionally biased region" description="Acidic residues" evidence="7">
    <location>
        <begin position="911"/>
        <end position="985"/>
    </location>
</feature>
<organism evidence="10 11">
    <name type="scientific">Maudiozyma exigua</name>
    <name type="common">Yeast</name>
    <name type="synonym">Kazachstania exigua</name>
    <dbReference type="NCBI Taxonomy" id="34358"/>
    <lineage>
        <taxon>Eukaryota</taxon>
        <taxon>Fungi</taxon>
        <taxon>Dikarya</taxon>
        <taxon>Ascomycota</taxon>
        <taxon>Saccharomycotina</taxon>
        <taxon>Saccharomycetes</taxon>
        <taxon>Saccharomycetales</taxon>
        <taxon>Saccharomycetaceae</taxon>
        <taxon>Maudiozyma</taxon>
    </lineage>
</organism>